<evidence type="ECO:0000256" key="3">
    <source>
        <dbReference type="ARBA" id="ARBA00022729"/>
    </source>
</evidence>
<organism evidence="7 8">
    <name type="scientific">Bacteroides stercoris CC31F</name>
    <dbReference type="NCBI Taxonomy" id="1073351"/>
    <lineage>
        <taxon>Bacteria</taxon>
        <taxon>Pseudomonadati</taxon>
        <taxon>Bacteroidota</taxon>
        <taxon>Bacteroidia</taxon>
        <taxon>Bacteroidales</taxon>
        <taxon>Bacteroidaceae</taxon>
        <taxon>Bacteroides</taxon>
    </lineage>
</organism>
<feature type="domain" description="ABC transporter substrate-binding protein PnrA-like" evidence="6">
    <location>
        <begin position="46"/>
        <end position="338"/>
    </location>
</feature>
<dbReference type="EMBL" id="ATFP01000033">
    <property type="protein sequence ID" value="EPH19686.1"/>
    <property type="molecule type" value="Genomic_DNA"/>
</dbReference>
<keyword evidence="3" id="KW-0732">Signal</keyword>
<dbReference type="AlphaFoldDB" id="S3YBD3"/>
<dbReference type="RefSeq" id="WP_016662190.1">
    <property type="nucleotide sequence ID" value="NZ_KE340313.1"/>
</dbReference>
<comment type="subcellular location">
    <subcellularLocation>
        <location evidence="1">Cell membrane</location>
    </subcellularLocation>
</comment>
<dbReference type="PANTHER" id="PTHR34296">
    <property type="entry name" value="TRANSCRIPTIONAL ACTIVATOR PROTEIN MED"/>
    <property type="match status" value="1"/>
</dbReference>
<accession>S3YBD3</accession>
<dbReference type="InterPro" id="IPR003760">
    <property type="entry name" value="PnrA-like"/>
</dbReference>
<dbReference type="InterPro" id="IPR050957">
    <property type="entry name" value="BMP_lipoprotein"/>
</dbReference>
<sequence length="347" mass="38945">MIKFAQIRKYAYQALGSFLMGMNLMLFSCSSSNEQEAETLPTPQLVFLFSPGGLGDMSYNDRILEGVQQFKMDYPQVDLYLYSPASLEEAEKIFSDWIQKPGQHAPALFTLASSDYEPIVEKLLVGKELTSNKKVLLFESSKQYAEGISTFQISMFGASYLAGITASEITNQAEKALIVLANNTDSPIHIAREGFMTGFQGTCETTYLANDWTGYISANLAYRKMKEWGQQYPFIFPVAGGSNAGIYRYSREYDSCPYLVGMDIDQSHLSNQITGSVIKHIDRLIYHYLSEWATVGKLPASQLYGLESGYVDWVVSPLFQDALQSLVENHRQTAITQEKAYYEATQP</sequence>
<keyword evidence="4" id="KW-0472">Membrane</keyword>
<dbReference type="HOGENOM" id="CLU_794206_0_0_10"/>
<reference evidence="7 8" key="1">
    <citation type="submission" date="2013-05" db="EMBL/GenBank/DDBJ databases">
        <title>The Genome Sequence of Bacteroides stercoris CC31F.</title>
        <authorList>
            <consortium name="The Broad Institute Genomics Platform"/>
            <person name="Earl A."/>
            <person name="Ward D."/>
            <person name="Feldgarden M."/>
            <person name="Gevers D."/>
            <person name="Oliphant K."/>
            <person name="Allen-Vercoe E."/>
            <person name="Walker B."/>
            <person name="Young S."/>
            <person name="Zeng Q."/>
            <person name="Gargeya S."/>
            <person name="Fitzgerald M."/>
            <person name="Haas B."/>
            <person name="Abouelleil A."/>
            <person name="Allen A.W."/>
            <person name="Alvarado L."/>
            <person name="Arachchi H.M."/>
            <person name="Berlin A.M."/>
            <person name="Chapman S.B."/>
            <person name="Gainer-Dewar J."/>
            <person name="Goldberg J."/>
            <person name="Griggs A."/>
            <person name="Gujja S."/>
            <person name="Hansen M."/>
            <person name="Howarth C."/>
            <person name="Imamovic A."/>
            <person name="Ireland A."/>
            <person name="Larimer J."/>
            <person name="McCowan C."/>
            <person name="Murphy C."/>
            <person name="Pearson M."/>
            <person name="Poon T.W."/>
            <person name="Priest M."/>
            <person name="Roberts A."/>
            <person name="Saif S."/>
            <person name="Shea T."/>
            <person name="Sisk P."/>
            <person name="Sykes S."/>
            <person name="Wortman J."/>
            <person name="Nusbaum C."/>
            <person name="Birren B."/>
        </authorList>
    </citation>
    <scope>NUCLEOTIDE SEQUENCE [LARGE SCALE GENOMIC DNA]</scope>
    <source>
        <strain evidence="7 8">CC31F</strain>
    </source>
</reference>
<evidence type="ECO:0000259" key="6">
    <source>
        <dbReference type="Pfam" id="PF02608"/>
    </source>
</evidence>
<dbReference type="PANTHER" id="PTHR34296:SF2">
    <property type="entry name" value="ABC TRANSPORTER GUANOSINE-BINDING PROTEIN NUPN"/>
    <property type="match status" value="1"/>
</dbReference>
<dbReference type="GO" id="GO:0005886">
    <property type="term" value="C:plasma membrane"/>
    <property type="evidence" value="ECO:0007669"/>
    <property type="project" value="UniProtKB-SubCell"/>
</dbReference>
<comment type="caution">
    <text evidence="7">The sequence shown here is derived from an EMBL/GenBank/DDBJ whole genome shotgun (WGS) entry which is preliminary data.</text>
</comment>
<evidence type="ECO:0000313" key="8">
    <source>
        <dbReference type="Proteomes" id="UP000014614"/>
    </source>
</evidence>
<evidence type="ECO:0000256" key="2">
    <source>
        <dbReference type="ARBA" id="ARBA00022475"/>
    </source>
</evidence>
<gene>
    <name evidence="7" type="ORF">HMPREF1181_02337</name>
</gene>
<keyword evidence="2" id="KW-1003">Cell membrane</keyword>
<name>S3YBD3_BACSE</name>
<proteinExistence type="predicted"/>
<dbReference type="Proteomes" id="UP000014614">
    <property type="component" value="Unassembled WGS sequence"/>
</dbReference>
<dbReference type="Gene3D" id="3.40.50.2300">
    <property type="match status" value="2"/>
</dbReference>
<dbReference type="Pfam" id="PF02608">
    <property type="entry name" value="Bmp"/>
    <property type="match status" value="1"/>
</dbReference>
<dbReference type="OrthoDB" id="1031481at2"/>
<dbReference type="PROSITE" id="PS51257">
    <property type="entry name" value="PROKAR_LIPOPROTEIN"/>
    <property type="match status" value="1"/>
</dbReference>
<evidence type="ECO:0000313" key="7">
    <source>
        <dbReference type="EMBL" id="EPH19686.1"/>
    </source>
</evidence>
<evidence type="ECO:0000256" key="1">
    <source>
        <dbReference type="ARBA" id="ARBA00004236"/>
    </source>
</evidence>
<evidence type="ECO:0000256" key="5">
    <source>
        <dbReference type="ARBA" id="ARBA00023288"/>
    </source>
</evidence>
<keyword evidence="5" id="KW-0449">Lipoprotein</keyword>
<evidence type="ECO:0000256" key="4">
    <source>
        <dbReference type="ARBA" id="ARBA00023136"/>
    </source>
</evidence>
<dbReference type="PATRIC" id="fig|1073351.3.peg.2351"/>
<protein>
    <recommendedName>
        <fullName evidence="6">ABC transporter substrate-binding protein PnrA-like domain-containing protein</fullName>
    </recommendedName>
</protein>